<dbReference type="PANTHER" id="PTHR48079">
    <property type="entry name" value="PROTEIN YEEZ"/>
    <property type="match status" value="1"/>
</dbReference>
<dbReference type="InterPro" id="IPR036291">
    <property type="entry name" value="NAD(P)-bd_dom_sf"/>
</dbReference>
<proteinExistence type="predicted"/>
<dbReference type="OMA" id="WLEYSQL"/>
<evidence type="ECO:0000313" key="2">
    <source>
        <dbReference type="EMBL" id="EIW83613.1"/>
    </source>
</evidence>
<dbReference type="OrthoDB" id="2130169at2759"/>
<evidence type="ECO:0000313" key="3">
    <source>
        <dbReference type="Proteomes" id="UP000053558"/>
    </source>
</evidence>
<comment type="caution">
    <text evidence="2">The sequence shown here is derived from an EMBL/GenBank/DDBJ whole genome shotgun (WGS) entry which is preliminary data.</text>
</comment>
<dbReference type="GeneID" id="19211922"/>
<accession>A0A5M3MWU3</accession>
<protein>
    <submittedName>
        <fullName evidence="2">NAD(P)-binding protein</fullName>
    </submittedName>
</protein>
<dbReference type="PANTHER" id="PTHR48079:SF6">
    <property type="entry name" value="NAD(P)-BINDING DOMAIN-CONTAINING PROTEIN-RELATED"/>
    <property type="match status" value="1"/>
</dbReference>
<dbReference type="InterPro" id="IPR051783">
    <property type="entry name" value="NAD(P)-dependent_oxidoreduct"/>
</dbReference>
<dbReference type="EMBL" id="JH711575">
    <property type="protein sequence ID" value="EIW83613.1"/>
    <property type="molecule type" value="Genomic_DNA"/>
</dbReference>
<dbReference type="RefSeq" id="XP_007765572.1">
    <property type="nucleotide sequence ID" value="XM_007767382.1"/>
</dbReference>
<organism evidence="2 3">
    <name type="scientific">Coniophora puteana (strain RWD-64-598)</name>
    <name type="common">Brown rot fungus</name>
    <dbReference type="NCBI Taxonomy" id="741705"/>
    <lineage>
        <taxon>Eukaryota</taxon>
        <taxon>Fungi</taxon>
        <taxon>Dikarya</taxon>
        <taxon>Basidiomycota</taxon>
        <taxon>Agaricomycotina</taxon>
        <taxon>Agaricomycetes</taxon>
        <taxon>Agaricomycetidae</taxon>
        <taxon>Boletales</taxon>
        <taxon>Coniophorineae</taxon>
        <taxon>Coniophoraceae</taxon>
        <taxon>Coniophora</taxon>
    </lineage>
</organism>
<dbReference type="GO" id="GO:0005737">
    <property type="term" value="C:cytoplasm"/>
    <property type="evidence" value="ECO:0007669"/>
    <property type="project" value="TreeGrafter"/>
</dbReference>
<dbReference type="Pfam" id="PF01370">
    <property type="entry name" value="Epimerase"/>
    <property type="match status" value="1"/>
</dbReference>
<dbReference type="Proteomes" id="UP000053558">
    <property type="component" value="Unassembled WGS sequence"/>
</dbReference>
<dbReference type="InterPro" id="IPR001509">
    <property type="entry name" value="Epimerase_deHydtase"/>
</dbReference>
<dbReference type="AlphaFoldDB" id="A0A5M3MWU3"/>
<dbReference type="SUPFAM" id="SSF51735">
    <property type="entry name" value="NAD(P)-binding Rossmann-fold domains"/>
    <property type="match status" value="1"/>
</dbReference>
<feature type="domain" description="NAD-dependent epimerase/dehydratase" evidence="1">
    <location>
        <begin position="9"/>
        <end position="241"/>
    </location>
</feature>
<sequence length="341" mass="37100">MTKPVIFWLGATGYVGSEALLALNQYLPQPDSHHIVSLVRDASPEKISALQHLYSDLEVVKGTLDDGDLITKTAEQSDVVINTADSLHPASVKAILAGLTARAKSNASTPAPIYVHISGISIISDRCNGAYVEHPKEWSDKDLDVTKLPHDAVHMECELPIAEAGRRVDHPIRTFVLNPGLIYGIGAGMQRTTFWVRDWIEKAKKASYSGTFGEGANALSHIHVHDVASALLVVLRAALTGKAQGGKDCNYLVGVSRTEQRAFAKVVGDCLLGKKLVKEAGCRPWPEDITGPKDNLWWRIYAGNQIVHPNRLYALGWEPTETKKQGPIDGLPQAIDVALNK</sequence>
<keyword evidence="3" id="KW-1185">Reference proteome</keyword>
<dbReference type="GO" id="GO:0004029">
    <property type="term" value="F:aldehyde dehydrogenase (NAD+) activity"/>
    <property type="evidence" value="ECO:0007669"/>
    <property type="project" value="TreeGrafter"/>
</dbReference>
<dbReference type="Gene3D" id="3.40.50.720">
    <property type="entry name" value="NAD(P)-binding Rossmann-like Domain"/>
    <property type="match status" value="1"/>
</dbReference>
<name>A0A5M3MWU3_CONPW</name>
<evidence type="ECO:0000259" key="1">
    <source>
        <dbReference type="Pfam" id="PF01370"/>
    </source>
</evidence>
<reference evidence="3" key="1">
    <citation type="journal article" date="2012" name="Science">
        <title>The Paleozoic origin of enzymatic lignin decomposition reconstructed from 31 fungal genomes.</title>
        <authorList>
            <person name="Floudas D."/>
            <person name="Binder M."/>
            <person name="Riley R."/>
            <person name="Barry K."/>
            <person name="Blanchette R.A."/>
            <person name="Henrissat B."/>
            <person name="Martinez A.T."/>
            <person name="Otillar R."/>
            <person name="Spatafora J.W."/>
            <person name="Yadav J.S."/>
            <person name="Aerts A."/>
            <person name="Benoit I."/>
            <person name="Boyd A."/>
            <person name="Carlson A."/>
            <person name="Copeland A."/>
            <person name="Coutinho P.M."/>
            <person name="de Vries R.P."/>
            <person name="Ferreira P."/>
            <person name="Findley K."/>
            <person name="Foster B."/>
            <person name="Gaskell J."/>
            <person name="Glotzer D."/>
            <person name="Gorecki P."/>
            <person name="Heitman J."/>
            <person name="Hesse C."/>
            <person name="Hori C."/>
            <person name="Igarashi K."/>
            <person name="Jurgens J.A."/>
            <person name="Kallen N."/>
            <person name="Kersten P."/>
            <person name="Kohler A."/>
            <person name="Kuees U."/>
            <person name="Kumar T.K.A."/>
            <person name="Kuo A."/>
            <person name="LaButti K."/>
            <person name="Larrondo L.F."/>
            <person name="Lindquist E."/>
            <person name="Ling A."/>
            <person name="Lombard V."/>
            <person name="Lucas S."/>
            <person name="Lundell T."/>
            <person name="Martin R."/>
            <person name="McLaughlin D.J."/>
            <person name="Morgenstern I."/>
            <person name="Morin E."/>
            <person name="Murat C."/>
            <person name="Nagy L.G."/>
            <person name="Nolan M."/>
            <person name="Ohm R.A."/>
            <person name="Patyshakuliyeva A."/>
            <person name="Rokas A."/>
            <person name="Ruiz-Duenas F.J."/>
            <person name="Sabat G."/>
            <person name="Salamov A."/>
            <person name="Samejima M."/>
            <person name="Schmutz J."/>
            <person name="Slot J.C."/>
            <person name="St John F."/>
            <person name="Stenlid J."/>
            <person name="Sun H."/>
            <person name="Sun S."/>
            <person name="Syed K."/>
            <person name="Tsang A."/>
            <person name="Wiebenga A."/>
            <person name="Young D."/>
            <person name="Pisabarro A."/>
            <person name="Eastwood D.C."/>
            <person name="Martin F."/>
            <person name="Cullen D."/>
            <person name="Grigoriev I.V."/>
            <person name="Hibbett D.S."/>
        </authorList>
    </citation>
    <scope>NUCLEOTIDE SEQUENCE [LARGE SCALE GENOMIC DNA]</scope>
    <source>
        <strain evidence="3">RWD-64-598 SS2</strain>
    </source>
</reference>
<gene>
    <name evidence="2" type="ORF">CONPUDRAFT_99141</name>
</gene>
<dbReference type="KEGG" id="cput:CONPUDRAFT_99141"/>